<evidence type="ECO:0000256" key="1">
    <source>
        <dbReference type="ARBA" id="ARBA00004245"/>
    </source>
</evidence>
<dbReference type="AlphaFoldDB" id="A0AAU9ICZ4"/>
<organism evidence="7 8">
    <name type="scientific">Blepharisma stoltei</name>
    <dbReference type="NCBI Taxonomy" id="1481888"/>
    <lineage>
        <taxon>Eukaryota</taxon>
        <taxon>Sar</taxon>
        <taxon>Alveolata</taxon>
        <taxon>Ciliophora</taxon>
        <taxon>Postciliodesmatophora</taxon>
        <taxon>Heterotrichea</taxon>
        <taxon>Heterotrichida</taxon>
        <taxon>Blepharismidae</taxon>
        <taxon>Blepharisma</taxon>
    </lineage>
</organism>
<proteinExistence type="inferred from homology"/>
<evidence type="ECO:0000256" key="2">
    <source>
        <dbReference type="ARBA" id="ARBA00005885"/>
    </source>
</evidence>
<dbReference type="Pfam" id="PF06886">
    <property type="entry name" value="TPX2"/>
    <property type="match status" value="1"/>
</dbReference>
<dbReference type="GO" id="GO:0005856">
    <property type="term" value="C:cytoskeleton"/>
    <property type="evidence" value="ECO:0007669"/>
    <property type="project" value="UniProtKB-SubCell"/>
</dbReference>
<evidence type="ECO:0000313" key="7">
    <source>
        <dbReference type="EMBL" id="CAG9311231.1"/>
    </source>
</evidence>
<protein>
    <recommendedName>
        <fullName evidence="6">TPX2 C-terminal domain-containing protein</fullName>
    </recommendedName>
</protein>
<reference evidence="7" key="1">
    <citation type="submission" date="2021-09" db="EMBL/GenBank/DDBJ databases">
        <authorList>
            <consortium name="AG Swart"/>
            <person name="Singh M."/>
            <person name="Singh A."/>
            <person name="Seah K."/>
            <person name="Emmerich C."/>
        </authorList>
    </citation>
    <scope>NUCLEOTIDE SEQUENCE</scope>
    <source>
        <strain evidence="7">ATCC30299</strain>
    </source>
</reference>
<evidence type="ECO:0000259" key="6">
    <source>
        <dbReference type="Pfam" id="PF06886"/>
    </source>
</evidence>
<evidence type="ECO:0000313" key="8">
    <source>
        <dbReference type="Proteomes" id="UP001162131"/>
    </source>
</evidence>
<keyword evidence="4" id="KW-0206">Cytoskeleton</keyword>
<comment type="similarity">
    <text evidence="2">Belongs to the TPX2 family.</text>
</comment>
<gene>
    <name evidence="7" type="ORF">BSTOLATCC_MIC3523</name>
</gene>
<keyword evidence="8" id="KW-1185">Reference proteome</keyword>
<dbReference type="Proteomes" id="UP001162131">
    <property type="component" value="Unassembled WGS sequence"/>
</dbReference>
<accession>A0AAU9ICZ4</accession>
<dbReference type="EMBL" id="CAJZBQ010000004">
    <property type="protein sequence ID" value="CAG9311231.1"/>
    <property type="molecule type" value="Genomic_DNA"/>
</dbReference>
<name>A0AAU9ICZ4_9CILI</name>
<evidence type="ECO:0000256" key="5">
    <source>
        <dbReference type="SAM" id="Coils"/>
    </source>
</evidence>
<feature type="coiled-coil region" evidence="5">
    <location>
        <begin position="116"/>
        <end position="152"/>
    </location>
</feature>
<feature type="domain" description="TPX2 C-terminal" evidence="6">
    <location>
        <begin position="106"/>
        <end position="177"/>
    </location>
</feature>
<comment type="subcellular location">
    <subcellularLocation>
        <location evidence="1">Cytoplasm</location>
        <location evidence="1">Cytoskeleton</location>
    </subcellularLocation>
</comment>
<keyword evidence="3" id="KW-0963">Cytoplasm</keyword>
<dbReference type="InterPro" id="IPR027329">
    <property type="entry name" value="TPX2_C"/>
</dbReference>
<sequence length="200" mass="23289">MEQETSSFKRKLNNSLCLSVPKKRKLIDEESCATMQSLNKSSRSALKSLDINLIGIPHHCAERSQHHPLKLEKQQIKPFKALPMPKFPPPSIHVSTKETTKPMNVTLHSEIRNAKREKYDEMMKILKEKIKIDEEKVKKEKEIKEIEDIRKSTQFKARPLPDYAPPLQPMKSVKPLTVPMEPKFLTEIRAQIREMKKVEK</sequence>
<keyword evidence="5" id="KW-0175">Coiled coil</keyword>
<evidence type="ECO:0000256" key="4">
    <source>
        <dbReference type="ARBA" id="ARBA00023212"/>
    </source>
</evidence>
<evidence type="ECO:0000256" key="3">
    <source>
        <dbReference type="ARBA" id="ARBA00022490"/>
    </source>
</evidence>
<comment type="caution">
    <text evidence="7">The sequence shown here is derived from an EMBL/GenBank/DDBJ whole genome shotgun (WGS) entry which is preliminary data.</text>
</comment>